<name>A0A833W3F8_PHYIN</name>
<dbReference type="EMBL" id="JAACNO010000374">
    <property type="protein sequence ID" value="KAF4147981.1"/>
    <property type="molecule type" value="Genomic_DNA"/>
</dbReference>
<evidence type="ECO:0000313" key="2">
    <source>
        <dbReference type="EMBL" id="KAF4040894.1"/>
    </source>
</evidence>
<accession>A0A833W3F8</accession>
<protein>
    <submittedName>
        <fullName evidence="2">Uncharacterized protein</fullName>
    </submittedName>
</protein>
<proteinExistence type="predicted"/>
<feature type="region of interest" description="Disordered" evidence="1">
    <location>
        <begin position="296"/>
        <end position="316"/>
    </location>
</feature>
<organism evidence="2 4">
    <name type="scientific">Phytophthora infestans</name>
    <name type="common">Potato late blight agent</name>
    <name type="synonym">Botrytis infestans</name>
    <dbReference type="NCBI Taxonomy" id="4787"/>
    <lineage>
        <taxon>Eukaryota</taxon>
        <taxon>Sar</taxon>
        <taxon>Stramenopiles</taxon>
        <taxon>Oomycota</taxon>
        <taxon>Peronosporomycetes</taxon>
        <taxon>Peronosporales</taxon>
        <taxon>Peronosporaceae</taxon>
        <taxon>Phytophthora</taxon>
    </lineage>
</organism>
<reference evidence="2" key="1">
    <citation type="submission" date="2020-04" db="EMBL/GenBank/DDBJ databases">
        <title>Hybrid Assembly of Korean Phytophthora infestans isolates.</title>
        <authorList>
            <person name="Prokchorchik M."/>
            <person name="Lee Y."/>
            <person name="Seo J."/>
            <person name="Cho J.-H."/>
            <person name="Park Y.-E."/>
            <person name="Jang D.-C."/>
            <person name="Im J.-S."/>
            <person name="Choi J.-G."/>
            <person name="Park H.-J."/>
            <person name="Lee G.-B."/>
            <person name="Lee Y.-G."/>
            <person name="Hong S.-Y."/>
            <person name="Cho K."/>
            <person name="Sohn K.H."/>
        </authorList>
    </citation>
    <scope>NUCLEOTIDE SEQUENCE</scope>
    <source>
        <strain evidence="2">KR_1_A1</strain>
        <strain evidence="3">KR_2_A2</strain>
    </source>
</reference>
<dbReference type="Proteomes" id="UP000602510">
    <property type="component" value="Unassembled WGS sequence"/>
</dbReference>
<evidence type="ECO:0000313" key="3">
    <source>
        <dbReference type="EMBL" id="KAF4147981.1"/>
    </source>
</evidence>
<dbReference type="Proteomes" id="UP000704712">
    <property type="component" value="Unassembled WGS sequence"/>
</dbReference>
<gene>
    <name evidence="2" type="ORF">GN244_ATG06936</name>
    <name evidence="3" type="ORF">GN958_ATG02791</name>
</gene>
<comment type="caution">
    <text evidence="2">The sequence shown here is derived from an EMBL/GenBank/DDBJ whole genome shotgun (WGS) entry which is preliminary data.</text>
</comment>
<evidence type="ECO:0000256" key="1">
    <source>
        <dbReference type="SAM" id="MobiDB-lite"/>
    </source>
</evidence>
<sequence length="539" mass="60888">MECKSPLKMRWTTVEATMLTEEWAGVCASPDYKVLTGEDVSQVVFERYNSRCARTRQLRRSPQAVAVQRDRMARFAQFVADFDRTELPHGRRAWFDLSSEEQLQFDIPNEWRRQLATFTLDMLDTFKRYILPAENAHFVAKRKTAKKRSMKHKKASSRVSSKRRELVVCVEHQPCWQTEEEIALILRWGKFMKHKGLTLAEFEIMAFDKSHKCLAMSSHSSFSAWRKLRTLLSSWRFIHDFNAKHQPGWFELTEAERDLLIAWGELPDNFEDIERDVFIAMEGVSPKGAYHIKEERATPVQPPGPPSPKAISPLQSAAPGPIPLLTDLCPKGFKTDDNIEQFLLDEDVADGLATRNELRPDDCVIEPLGGRSFVPDTCILITEASHGLTEVPAVKQEVTDAQPLEPAPINSVAGAVKLLETRGKVHADIHQLRVALEEKNKRTLEYFEALSAEQFANANGAGLLNYVKLMLEQQNKRLLSVLHLADDIGCQNEAEIASFMQNWLGNSPYNGDAGRGVVAHVSAQRRMTGSNSDVCSAQT</sequence>
<dbReference type="AlphaFoldDB" id="A0A833W3F8"/>
<dbReference type="EMBL" id="WSZM01000135">
    <property type="protein sequence ID" value="KAF4040894.1"/>
    <property type="molecule type" value="Genomic_DNA"/>
</dbReference>
<keyword evidence="4" id="KW-1185">Reference proteome</keyword>
<evidence type="ECO:0000313" key="4">
    <source>
        <dbReference type="Proteomes" id="UP000602510"/>
    </source>
</evidence>